<sequence>MVVLLVVTEEIKWATARGPLVFSLSDLKDELGARARDGDKVLKIDCLCDAAEATQGLVLQQQQLQQFACTRHIQSAETASIKIGSK</sequence>
<proteinExistence type="predicted"/>
<protein>
    <submittedName>
        <fullName evidence="1">Uncharacterized protein</fullName>
    </submittedName>
</protein>
<accession>A0AAV3YID6</accession>
<dbReference type="Proteomes" id="UP000735302">
    <property type="component" value="Unassembled WGS sequence"/>
</dbReference>
<gene>
    <name evidence="1" type="ORF">PoB_000878300</name>
</gene>
<evidence type="ECO:0000313" key="2">
    <source>
        <dbReference type="Proteomes" id="UP000735302"/>
    </source>
</evidence>
<organism evidence="1 2">
    <name type="scientific">Plakobranchus ocellatus</name>
    <dbReference type="NCBI Taxonomy" id="259542"/>
    <lineage>
        <taxon>Eukaryota</taxon>
        <taxon>Metazoa</taxon>
        <taxon>Spiralia</taxon>
        <taxon>Lophotrochozoa</taxon>
        <taxon>Mollusca</taxon>
        <taxon>Gastropoda</taxon>
        <taxon>Heterobranchia</taxon>
        <taxon>Euthyneura</taxon>
        <taxon>Panpulmonata</taxon>
        <taxon>Sacoglossa</taxon>
        <taxon>Placobranchoidea</taxon>
        <taxon>Plakobranchidae</taxon>
        <taxon>Plakobranchus</taxon>
    </lineage>
</organism>
<reference evidence="1 2" key="1">
    <citation type="journal article" date="2021" name="Elife">
        <title>Chloroplast acquisition without the gene transfer in kleptoplastic sea slugs, Plakobranchus ocellatus.</title>
        <authorList>
            <person name="Maeda T."/>
            <person name="Takahashi S."/>
            <person name="Yoshida T."/>
            <person name="Shimamura S."/>
            <person name="Takaki Y."/>
            <person name="Nagai Y."/>
            <person name="Toyoda A."/>
            <person name="Suzuki Y."/>
            <person name="Arimoto A."/>
            <person name="Ishii H."/>
            <person name="Satoh N."/>
            <person name="Nishiyama T."/>
            <person name="Hasebe M."/>
            <person name="Maruyama T."/>
            <person name="Minagawa J."/>
            <person name="Obokata J."/>
            <person name="Shigenobu S."/>
        </authorList>
    </citation>
    <scope>NUCLEOTIDE SEQUENCE [LARGE SCALE GENOMIC DNA]</scope>
</reference>
<keyword evidence="2" id="KW-1185">Reference proteome</keyword>
<comment type="caution">
    <text evidence="1">The sequence shown here is derived from an EMBL/GenBank/DDBJ whole genome shotgun (WGS) entry which is preliminary data.</text>
</comment>
<dbReference type="EMBL" id="BLXT01000976">
    <property type="protein sequence ID" value="GFN82277.1"/>
    <property type="molecule type" value="Genomic_DNA"/>
</dbReference>
<evidence type="ECO:0000313" key="1">
    <source>
        <dbReference type="EMBL" id="GFN82277.1"/>
    </source>
</evidence>
<name>A0AAV3YID6_9GAST</name>
<dbReference type="AlphaFoldDB" id="A0AAV3YID6"/>